<proteinExistence type="inferred from homology"/>
<evidence type="ECO:0000256" key="2">
    <source>
        <dbReference type="ARBA" id="ARBA00007066"/>
    </source>
</evidence>
<dbReference type="InterPro" id="IPR019533">
    <property type="entry name" value="Peptidase_S26"/>
</dbReference>
<evidence type="ECO:0000256" key="11">
    <source>
        <dbReference type="PIRSR" id="PIRSR600223-1"/>
    </source>
</evidence>
<evidence type="ECO:0000256" key="9">
    <source>
        <dbReference type="ARBA" id="ARBA00023128"/>
    </source>
</evidence>
<evidence type="ECO:0000256" key="10">
    <source>
        <dbReference type="ARBA" id="ARBA00023136"/>
    </source>
</evidence>
<protein>
    <recommendedName>
        <fullName evidence="3">Mitochondrial inner membrane protease subunit 2</fullName>
    </recommendedName>
</protein>
<keyword evidence="5" id="KW-0812">Transmembrane</keyword>
<evidence type="ECO:0000256" key="5">
    <source>
        <dbReference type="ARBA" id="ARBA00022692"/>
    </source>
</evidence>
<name>A0A2A9NUM9_9AGAR</name>
<dbReference type="GO" id="GO:0006465">
    <property type="term" value="P:signal peptide processing"/>
    <property type="evidence" value="ECO:0007669"/>
    <property type="project" value="InterPro"/>
</dbReference>
<evidence type="ECO:0000256" key="4">
    <source>
        <dbReference type="ARBA" id="ARBA00022670"/>
    </source>
</evidence>
<evidence type="ECO:0000256" key="1">
    <source>
        <dbReference type="ARBA" id="ARBA00004434"/>
    </source>
</evidence>
<dbReference type="InterPro" id="IPR036286">
    <property type="entry name" value="LexA/Signal_pep-like_sf"/>
</dbReference>
<dbReference type="EMBL" id="KZ301988">
    <property type="protein sequence ID" value="PFH51410.1"/>
    <property type="molecule type" value="Genomic_DNA"/>
</dbReference>
<dbReference type="CDD" id="cd06530">
    <property type="entry name" value="S26_SPase_I"/>
    <property type="match status" value="1"/>
</dbReference>
<dbReference type="GO" id="GO:0004252">
    <property type="term" value="F:serine-type endopeptidase activity"/>
    <property type="evidence" value="ECO:0007669"/>
    <property type="project" value="InterPro"/>
</dbReference>
<comment type="subcellular location">
    <subcellularLocation>
        <location evidence="1">Mitochondrion inner membrane</location>
        <topology evidence="1">Single-pass membrane protein</topology>
    </subcellularLocation>
</comment>
<evidence type="ECO:0000256" key="7">
    <source>
        <dbReference type="ARBA" id="ARBA00022801"/>
    </source>
</evidence>
<evidence type="ECO:0000259" key="12">
    <source>
        <dbReference type="Pfam" id="PF10502"/>
    </source>
</evidence>
<dbReference type="GO" id="GO:0042720">
    <property type="term" value="C:mitochondrial inner membrane peptidase complex"/>
    <property type="evidence" value="ECO:0007669"/>
    <property type="project" value="InterPro"/>
</dbReference>
<feature type="domain" description="Peptidase S26" evidence="12">
    <location>
        <begin position="18"/>
        <end position="94"/>
    </location>
</feature>
<dbReference type="InterPro" id="IPR037730">
    <property type="entry name" value="IMP2"/>
</dbReference>
<dbReference type="STRING" id="703135.A0A2A9NUM9"/>
<evidence type="ECO:0000256" key="3">
    <source>
        <dbReference type="ARBA" id="ARBA00013650"/>
    </source>
</evidence>
<reference evidence="13 14" key="1">
    <citation type="submission" date="2014-02" db="EMBL/GenBank/DDBJ databases">
        <title>Transposable element dynamics among asymbiotic and ectomycorrhizal Amanita fungi.</title>
        <authorList>
            <consortium name="DOE Joint Genome Institute"/>
            <person name="Hess J."/>
            <person name="Skrede I."/>
            <person name="Wolfe B."/>
            <person name="LaButti K."/>
            <person name="Ohm R.A."/>
            <person name="Grigoriev I.V."/>
            <person name="Pringle A."/>
        </authorList>
    </citation>
    <scope>NUCLEOTIDE SEQUENCE [LARGE SCALE GENOMIC DNA]</scope>
    <source>
        <strain evidence="13 14">SKay4041</strain>
    </source>
</reference>
<dbReference type="PRINTS" id="PR00727">
    <property type="entry name" value="LEADERPTASE"/>
</dbReference>
<dbReference type="SUPFAM" id="SSF51306">
    <property type="entry name" value="LexA/Signal peptidase"/>
    <property type="match status" value="1"/>
</dbReference>
<dbReference type="PANTHER" id="PTHR46041">
    <property type="entry name" value="MITOCHONDRIAL INNER MEMBRANE PROTEASE SUBUNIT 2"/>
    <property type="match status" value="1"/>
</dbReference>
<evidence type="ECO:0000256" key="8">
    <source>
        <dbReference type="ARBA" id="ARBA00022989"/>
    </source>
</evidence>
<dbReference type="PANTHER" id="PTHR46041:SF2">
    <property type="entry name" value="MITOCHONDRIAL INNER MEMBRANE PROTEASE SUBUNIT 2"/>
    <property type="match status" value="1"/>
</dbReference>
<keyword evidence="4" id="KW-0645">Protease</keyword>
<evidence type="ECO:0000313" key="13">
    <source>
        <dbReference type="EMBL" id="PFH51410.1"/>
    </source>
</evidence>
<dbReference type="AlphaFoldDB" id="A0A2A9NUM9"/>
<comment type="similarity">
    <text evidence="2">Belongs to the peptidase S26 family. IMP2 subfamily.</text>
</comment>
<dbReference type="OrthoDB" id="308440at2759"/>
<keyword evidence="14" id="KW-1185">Reference proteome</keyword>
<sequence>MVFRTPIRSLLYWSPSVICIAHTVSVKQISGRSMQPTLNPDTSAWRDIAVFDQFSTHIMRPCRRDDIVALRSPVDSKRMLVKRIVALEGDLVKTRPPCAEQEVRVPPGHAWIEGDEPFRTDDSNLFGPVPLGLIESRLMFIIWPLNRFGSLAVHIPKDRSSPAFRRAMDQLQKEKIRHSRVVAAIDSGSIHSSDS</sequence>
<feature type="active site" evidence="11">
    <location>
        <position position="33"/>
    </location>
</feature>
<dbReference type="Proteomes" id="UP000242287">
    <property type="component" value="Unassembled WGS sequence"/>
</dbReference>
<dbReference type="Gene3D" id="2.10.109.10">
    <property type="entry name" value="Umud Fragment, subunit A"/>
    <property type="match status" value="1"/>
</dbReference>
<dbReference type="InterPro" id="IPR000223">
    <property type="entry name" value="Pept_S26A_signal_pept_1"/>
</dbReference>
<organism evidence="13 14">
    <name type="scientific">Amanita thiersii Skay4041</name>
    <dbReference type="NCBI Taxonomy" id="703135"/>
    <lineage>
        <taxon>Eukaryota</taxon>
        <taxon>Fungi</taxon>
        <taxon>Dikarya</taxon>
        <taxon>Basidiomycota</taxon>
        <taxon>Agaricomycotina</taxon>
        <taxon>Agaricomycetes</taxon>
        <taxon>Agaricomycetidae</taxon>
        <taxon>Agaricales</taxon>
        <taxon>Pluteineae</taxon>
        <taxon>Amanitaceae</taxon>
        <taxon>Amanita</taxon>
    </lineage>
</organism>
<keyword evidence="8" id="KW-1133">Transmembrane helix</keyword>
<keyword evidence="10" id="KW-0472">Membrane</keyword>
<evidence type="ECO:0000313" key="14">
    <source>
        <dbReference type="Proteomes" id="UP000242287"/>
    </source>
</evidence>
<dbReference type="Pfam" id="PF10502">
    <property type="entry name" value="Peptidase_S26"/>
    <property type="match status" value="1"/>
</dbReference>
<gene>
    <name evidence="13" type="ORF">AMATHDRAFT_142659</name>
</gene>
<evidence type="ECO:0000256" key="6">
    <source>
        <dbReference type="ARBA" id="ARBA00022792"/>
    </source>
</evidence>
<keyword evidence="9" id="KW-0496">Mitochondrion</keyword>
<keyword evidence="7" id="KW-0378">Hydrolase</keyword>
<keyword evidence="6" id="KW-0999">Mitochondrion inner membrane</keyword>
<feature type="active site" evidence="11">
    <location>
        <position position="82"/>
    </location>
</feature>
<accession>A0A2A9NUM9</accession>
<dbReference type="GO" id="GO:0006627">
    <property type="term" value="P:protein processing involved in protein targeting to mitochondrion"/>
    <property type="evidence" value="ECO:0007669"/>
    <property type="project" value="InterPro"/>
</dbReference>